<protein>
    <submittedName>
        <fullName evidence="1">ParB/RepB/Spo0J family partition protein</fullName>
    </submittedName>
</protein>
<dbReference type="EMBL" id="CP171844">
    <property type="protein sequence ID" value="XKQ38545.1"/>
    <property type="molecule type" value="Genomic_DNA"/>
</dbReference>
<evidence type="ECO:0000313" key="2">
    <source>
        <dbReference type="Proteomes" id="UP000076193"/>
    </source>
</evidence>
<dbReference type="Proteomes" id="UP000076193">
    <property type="component" value="Chromosome"/>
</dbReference>
<gene>
    <name evidence="1" type="ORF">A4A59_015545</name>
</gene>
<sequence length="321" mass="36955">MTTRPTPQKLKALSPSQIIPNPENPRLVFRQEEMESLMLSIDKHGIQVPITVYEDGNHYVLIDGERRWRCASKLNLKAVPAIIQDKPTELQNLVLMYNIHALREQWDYYTIASKLQRIIELYQTENGLAPNEITLSELTGLSRGAIRRCQLLLGLPDRFKEMLLVELEKPKSQQRLSEDFFIEMEKALKTVVRRLPVYQGRIDTIRDTLVTKFKNNIITAVTDFRQLSKIATAVDTFGVAQKQAAKTLDQIFDPAQKVGIKEAYSAAVEFEYVERKALRYVENLSDFLEEIDSDEEVDKLDDVFISKLRALYEHIGKLLGE</sequence>
<accession>A0ACD5EZS6</accession>
<name>A0ACD5EZS6_RHILE</name>
<reference evidence="1" key="1">
    <citation type="submission" date="2024-10" db="EMBL/GenBank/DDBJ databases">
        <title>Strain of Rhizobium-related bacteria isolated fromm roots of Vavilovia formosa.</title>
        <authorList>
            <person name="Kimeklis A."/>
            <person name="Afonin A."/>
        </authorList>
    </citation>
    <scope>NUCLEOTIDE SEQUENCE</scope>
    <source>
        <strain evidence="1">Vaf12</strain>
    </source>
</reference>
<evidence type="ECO:0000313" key="1">
    <source>
        <dbReference type="EMBL" id="XKQ38545.1"/>
    </source>
</evidence>
<proteinExistence type="predicted"/>
<organism evidence="1 2">
    <name type="scientific">Rhizobium leguminosarum</name>
    <dbReference type="NCBI Taxonomy" id="384"/>
    <lineage>
        <taxon>Bacteria</taxon>
        <taxon>Pseudomonadati</taxon>
        <taxon>Pseudomonadota</taxon>
        <taxon>Alphaproteobacteria</taxon>
        <taxon>Hyphomicrobiales</taxon>
        <taxon>Rhizobiaceae</taxon>
        <taxon>Rhizobium/Agrobacterium group</taxon>
        <taxon>Rhizobium</taxon>
    </lineage>
</organism>